<dbReference type="InterPro" id="IPR051446">
    <property type="entry name" value="HTH_trans_reg/aminotransferase"/>
</dbReference>
<dbReference type="SUPFAM" id="SSF53383">
    <property type="entry name" value="PLP-dependent transferases"/>
    <property type="match status" value="1"/>
</dbReference>
<feature type="non-terminal residue" evidence="1">
    <location>
        <position position="87"/>
    </location>
</feature>
<dbReference type="PANTHER" id="PTHR46577">
    <property type="entry name" value="HTH-TYPE TRANSCRIPTIONAL REGULATORY PROTEIN GABR"/>
    <property type="match status" value="1"/>
</dbReference>
<dbReference type="InterPro" id="IPR015421">
    <property type="entry name" value="PyrdxlP-dep_Trfase_major"/>
</dbReference>
<accession>A0ABD5DF22</accession>
<dbReference type="PANTHER" id="PTHR46577:SF1">
    <property type="entry name" value="HTH-TYPE TRANSCRIPTIONAL REGULATORY PROTEIN GABR"/>
    <property type="match status" value="1"/>
</dbReference>
<proteinExistence type="predicted"/>
<dbReference type="AlphaFoldDB" id="A0ABD5DF22"/>
<dbReference type="GO" id="GO:0008483">
    <property type="term" value="F:transaminase activity"/>
    <property type="evidence" value="ECO:0007669"/>
    <property type="project" value="UniProtKB-KW"/>
</dbReference>
<dbReference type="EMBL" id="VMBB01001027">
    <property type="protein sequence ID" value="MDR8263720.1"/>
    <property type="molecule type" value="Genomic_DNA"/>
</dbReference>
<dbReference type="Gene3D" id="3.40.640.10">
    <property type="entry name" value="Type I PLP-dependent aspartate aminotransferase-like (Major domain)"/>
    <property type="match status" value="1"/>
</dbReference>
<dbReference type="InterPro" id="IPR015424">
    <property type="entry name" value="PyrdxlP-dep_Trfase"/>
</dbReference>
<protein>
    <submittedName>
        <fullName evidence="1">PLP-dependent aminotransferase family protein</fullName>
    </submittedName>
</protein>
<organism evidence="1">
    <name type="scientific">Acinetobacter baumannii</name>
    <dbReference type="NCBI Taxonomy" id="470"/>
    <lineage>
        <taxon>Bacteria</taxon>
        <taxon>Pseudomonadati</taxon>
        <taxon>Pseudomonadota</taxon>
        <taxon>Gammaproteobacteria</taxon>
        <taxon>Moraxellales</taxon>
        <taxon>Moraxellaceae</taxon>
        <taxon>Acinetobacter</taxon>
        <taxon>Acinetobacter calcoaceticus/baumannii complex</taxon>
    </lineage>
</organism>
<feature type="non-terminal residue" evidence="1">
    <location>
        <position position="1"/>
    </location>
</feature>
<keyword evidence="1" id="KW-0032">Aminotransferase</keyword>
<reference evidence="1" key="1">
    <citation type="submission" date="2019-07" db="EMBL/GenBank/DDBJ databases">
        <title>Biological characteristics of mucoid Acinetobacter baumannii from a general hospital in China.</title>
        <authorList>
            <person name="Hua X."/>
            <person name="Yu Y."/>
        </authorList>
    </citation>
    <scope>NUCLEOTIDE SEQUENCE [LARGE SCALE GENOMIC DNA]</scope>
    <source>
        <strain evidence="1">N41</strain>
    </source>
</reference>
<evidence type="ECO:0000313" key="1">
    <source>
        <dbReference type="EMBL" id="MDR8263720.1"/>
    </source>
</evidence>
<name>A0ABD5DF22_ACIBA</name>
<sequence>CDNGDLAWVEEPSYWGIRHVLAMNDVRAEPLTVDANGLCPPETVDDAPRLIFVTPSHQYPLGAVMSLERRQRLLALARQQGSWIVED</sequence>
<gene>
    <name evidence="1" type="ORF">FPK87_25195</name>
</gene>
<comment type="caution">
    <text evidence="1">The sequence shown here is derived from an EMBL/GenBank/DDBJ whole genome shotgun (WGS) entry which is preliminary data.</text>
</comment>
<keyword evidence="1" id="KW-0808">Transferase</keyword>